<dbReference type="InterPro" id="IPR003814">
    <property type="entry name" value="FmdEsu_dom"/>
</dbReference>
<feature type="signal peptide" evidence="1">
    <location>
        <begin position="1"/>
        <end position="24"/>
    </location>
</feature>
<keyword evidence="4" id="KW-1185">Reference proteome</keyword>
<gene>
    <name evidence="3" type="ORF">ACFQND_19290</name>
</gene>
<dbReference type="Proteomes" id="UP001596270">
    <property type="component" value="Unassembled WGS sequence"/>
</dbReference>
<evidence type="ECO:0000313" key="4">
    <source>
        <dbReference type="Proteomes" id="UP001596270"/>
    </source>
</evidence>
<evidence type="ECO:0000256" key="1">
    <source>
        <dbReference type="SAM" id="SignalP"/>
    </source>
</evidence>
<dbReference type="RefSeq" id="WP_371437609.1">
    <property type="nucleotide sequence ID" value="NZ_JBHSRS010000083.1"/>
</dbReference>
<reference evidence="4" key="1">
    <citation type="journal article" date="2019" name="Int. J. Syst. Evol. Microbiol.">
        <title>The Global Catalogue of Microorganisms (GCM) 10K type strain sequencing project: providing services to taxonomists for standard genome sequencing and annotation.</title>
        <authorList>
            <consortium name="The Broad Institute Genomics Platform"/>
            <consortium name="The Broad Institute Genome Sequencing Center for Infectious Disease"/>
            <person name="Wu L."/>
            <person name="Ma J."/>
        </authorList>
    </citation>
    <scope>NUCLEOTIDE SEQUENCE [LARGE SCALE GENOMIC DNA]</scope>
    <source>
        <strain evidence="4">CCUG 39402</strain>
    </source>
</reference>
<accession>A0ABW1U0F2</accession>
<dbReference type="SUPFAM" id="SSF143555">
    <property type="entry name" value="FwdE-like"/>
    <property type="match status" value="1"/>
</dbReference>
<protein>
    <submittedName>
        <fullName evidence="3">FmdE family protein</fullName>
    </submittedName>
</protein>
<evidence type="ECO:0000259" key="2">
    <source>
        <dbReference type="Pfam" id="PF02663"/>
    </source>
</evidence>
<name>A0ABW1U0F2_9BURK</name>
<evidence type="ECO:0000313" key="3">
    <source>
        <dbReference type="EMBL" id="MFC6283376.1"/>
    </source>
</evidence>
<feature type="domain" description="Formylmethanofuran dehydrogenase subunit E" evidence="2">
    <location>
        <begin position="45"/>
        <end position="121"/>
    </location>
</feature>
<proteinExistence type="predicted"/>
<feature type="chain" id="PRO_5045103277" evidence="1">
    <location>
        <begin position="25"/>
        <end position="175"/>
    </location>
</feature>
<keyword evidence="1" id="KW-0732">Signal</keyword>
<organism evidence="3 4">
    <name type="scientific">Polaromonas aquatica</name>
    <dbReference type="NCBI Taxonomy" id="332657"/>
    <lineage>
        <taxon>Bacteria</taxon>
        <taxon>Pseudomonadati</taxon>
        <taxon>Pseudomonadota</taxon>
        <taxon>Betaproteobacteria</taxon>
        <taxon>Burkholderiales</taxon>
        <taxon>Comamonadaceae</taxon>
        <taxon>Polaromonas</taxon>
    </lineage>
</organism>
<dbReference type="Gene3D" id="3.30.1330.130">
    <property type="match status" value="1"/>
</dbReference>
<comment type="caution">
    <text evidence="3">The sequence shown here is derived from an EMBL/GenBank/DDBJ whole genome shotgun (WGS) entry which is preliminary data.</text>
</comment>
<dbReference type="Pfam" id="PF02663">
    <property type="entry name" value="FmdE"/>
    <property type="match status" value="1"/>
</dbReference>
<dbReference type="EMBL" id="JBHSRS010000083">
    <property type="protein sequence ID" value="MFC6283376.1"/>
    <property type="molecule type" value="Genomic_DNA"/>
</dbReference>
<sequence>MRFKPFTSILALILGISTSVASTAQNLAVNSDRTHDEWIALGEAVHGGFGSHIALGIRIGQDALQRLGAKRREVNVKVTEGKNSPCACVADGIMIATSTSPGQKSLVVAPKTEDATYMTMIEVTHKANGATVSYQVPASSMEPLARMNPGTSPRQRLDMVFGMPAGQLFELTGAR</sequence>